<organism evidence="1 2">
    <name type="scientific">Auriscalpium vulgare</name>
    <dbReference type="NCBI Taxonomy" id="40419"/>
    <lineage>
        <taxon>Eukaryota</taxon>
        <taxon>Fungi</taxon>
        <taxon>Dikarya</taxon>
        <taxon>Basidiomycota</taxon>
        <taxon>Agaricomycotina</taxon>
        <taxon>Agaricomycetes</taxon>
        <taxon>Russulales</taxon>
        <taxon>Auriscalpiaceae</taxon>
        <taxon>Auriscalpium</taxon>
    </lineage>
</organism>
<dbReference type="EMBL" id="MU275870">
    <property type="protein sequence ID" value="KAI0049699.1"/>
    <property type="molecule type" value="Genomic_DNA"/>
</dbReference>
<protein>
    <submittedName>
        <fullName evidence="1">Glycoside hydrolase family 27 protein</fullName>
    </submittedName>
</protein>
<name>A0ACB8RZP7_9AGAM</name>
<evidence type="ECO:0000313" key="1">
    <source>
        <dbReference type="EMBL" id="KAI0049699.1"/>
    </source>
</evidence>
<accession>A0ACB8RZP7</accession>
<gene>
    <name evidence="1" type="ORF">FA95DRAFT_1556579</name>
</gene>
<reference evidence="1" key="1">
    <citation type="submission" date="2021-02" db="EMBL/GenBank/DDBJ databases">
        <authorList>
            <consortium name="DOE Joint Genome Institute"/>
            <person name="Ahrendt S."/>
            <person name="Looney B.P."/>
            <person name="Miyauchi S."/>
            <person name="Morin E."/>
            <person name="Drula E."/>
            <person name="Courty P.E."/>
            <person name="Chicoki N."/>
            <person name="Fauchery L."/>
            <person name="Kohler A."/>
            <person name="Kuo A."/>
            <person name="Labutti K."/>
            <person name="Pangilinan J."/>
            <person name="Lipzen A."/>
            <person name="Riley R."/>
            <person name="Andreopoulos W."/>
            <person name="He G."/>
            <person name="Johnson J."/>
            <person name="Barry K.W."/>
            <person name="Grigoriev I.V."/>
            <person name="Nagy L."/>
            <person name="Hibbett D."/>
            <person name="Henrissat B."/>
            <person name="Matheny P.B."/>
            <person name="Labbe J."/>
            <person name="Martin F."/>
        </authorList>
    </citation>
    <scope>NUCLEOTIDE SEQUENCE</scope>
    <source>
        <strain evidence="1">FP105234-sp</strain>
    </source>
</reference>
<keyword evidence="1" id="KW-0378">Hydrolase</keyword>
<reference evidence="1" key="2">
    <citation type="journal article" date="2022" name="New Phytol.">
        <title>Evolutionary transition to the ectomycorrhizal habit in the genomes of a hyperdiverse lineage of mushroom-forming fungi.</title>
        <authorList>
            <person name="Looney B."/>
            <person name="Miyauchi S."/>
            <person name="Morin E."/>
            <person name="Drula E."/>
            <person name="Courty P.E."/>
            <person name="Kohler A."/>
            <person name="Kuo A."/>
            <person name="LaButti K."/>
            <person name="Pangilinan J."/>
            <person name="Lipzen A."/>
            <person name="Riley R."/>
            <person name="Andreopoulos W."/>
            <person name="He G."/>
            <person name="Johnson J."/>
            <person name="Nolan M."/>
            <person name="Tritt A."/>
            <person name="Barry K.W."/>
            <person name="Grigoriev I.V."/>
            <person name="Nagy L.G."/>
            <person name="Hibbett D."/>
            <person name="Henrissat B."/>
            <person name="Matheny P.B."/>
            <person name="Labbe J."/>
            <person name="Martin F.M."/>
        </authorList>
    </citation>
    <scope>NUCLEOTIDE SEQUENCE</scope>
    <source>
        <strain evidence="1">FP105234-sp</strain>
    </source>
</reference>
<sequence length="491" mass="55483">MSAEETEPLIDDAARQQHNEHVSPAGRRPLRSTLFEGRKGKVAAVSAFVVVVVVWWLSLLFVRTLLDGRGDDGEHWPKPGQHSTAGRLPVMGYNTWNYFACDINETVIIETVSELNSLGLAELGYKYMNLDDCWHEPQRSPDGFLVANRERFPSGMNNLTDTIHALGLKAGIYSDSGWYTCQMYPGSYQNEARDAKTFQDWGFDLLKYDNCAEPFDTVIREGMVGKFQRMSEAINDLALASGRTPLIYSLCQWGREQPWLWAREFGQSWRTTTDIGPAWSWMSDIINTNSFITWASDFYGHNDLDMLEVGNGNMTLDEQKSHFTAWALMKSPLLIGTDLRIIANESLEVLSNREIIALNQDPVVGTAISPFRWGINPDWVSNSTHPAQYWSGKSENGTVFMLLNTLDVPSDMFFNLTESPWIRAGRQYAVRDLWTHTDNGTAVRNFTARNVPPHGVVALLLRDVDDEPDGIYPPCAVLEWCTAENGTRYDE</sequence>
<evidence type="ECO:0000313" key="2">
    <source>
        <dbReference type="Proteomes" id="UP000814033"/>
    </source>
</evidence>
<comment type="caution">
    <text evidence="1">The sequence shown here is derived from an EMBL/GenBank/DDBJ whole genome shotgun (WGS) entry which is preliminary data.</text>
</comment>
<keyword evidence="2" id="KW-1185">Reference proteome</keyword>
<dbReference type="Proteomes" id="UP000814033">
    <property type="component" value="Unassembled WGS sequence"/>
</dbReference>
<proteinExistence type="predicted"/>